<evidence type="ECO:0000256" key="3">
    <source>
        <dbReference type="ARBA" id="ARBA00022723"/>
    </source>
</evidence>
<dbReference type="GO" id="GO:0016020">
    <property type="term" value="C:membrane"/>
    <property type="evidence" value="ECO:0007669"/>
    <property type="project" value="UniProtKB-SubCell"/>
</dbReference>
<dbReference type="PANTHER" id="PTHR15860:SF0">
    <property type="entry name" value="LP20373P"/>
    <property type="match status" value="1"/>
</dbReference>
<keyword evidence="5" id="KW-0833">Ubl conjugation pathway</keyword>
<dbReference type="PROSITE" id="PS00518">
    <property type="entry name" value="ZF_RING_1"/>
    <property type="match status" value="1"/>
</dbReference>
<dbReference type="GO" id="GO:0008270">
    <property type="term" value="F:zinc ion binding"/>
    <property type="evidence" value="ECO:0007669"/>
    <property type="project" value="UniProtKB-KW"/>
</dbReference>
<evidence type="ECO:0000313" key="13">
    <source>
        <dbReference type="EMBL" id="OAO15387.1"/>
    </source>
</evidence>
<keyword evidence="14" id="KW-1185">Reference proteome</keyword>
<gene>
    <name evidence="13" type="ORF">AV274_2894</name>
</gene>
<evidence type="ECO:0000256" key="4">
    <source>
        <dbReference type="ARBA" id="ARBA00022771"/>
    </source>
</evidence>
<dbReference type="Proteomes" id="UP000078348">
    <property type="component" value="Unassembled WGS sequence"/>
</dbReference>
<evidence type="ECO:0000256" key="2">
    <source>
        <dbReference type="ARBA" id="ARBA00022692"/>
    </source>
</evidence>
<feature type="transmembrane region" description="Helical" evidence="11">
    <location>
        <begin position="224"/>
        <end position="242"/>
    </location>
</feature>
<evidence type="ECO:0000256" key="9">
    <source>
        <dbReference type="PROSITE-ProRule" id="PRU00175"/>
    </source>
</evidence>
<dbReference type="GO" id="GO:0061630">
    <property type="term" value="F:ubiquitin protein ligase activity"/>
    <property type="evidence" value="ECO:0007669"/>
    <property type="project" value="InterPro"/>
</dbReference>
<evidence type="ECO:0000256" key="5">
    <source>
        <dbReference type="ARBA" id="ARBA00022786"/>
    </source>
</evidence>
<dbReference type="AlphaFoldDB" id="A0A196SGV3"/>
<feature type="region of interest" description="Disordered" evidence="10">
    <location>
        <begin position="1"/>
        <end position="56"/>
    </location>
</feature>
<comment type="subcellular location">
    <subcellularLocation>
        <location evidence="1">Membrane</location>
        <topology evidence="1">Multi-pass membrane protein</topology>
    </subcellularLocation>
</comment>
<evidence type="ECO:0000256" key="10">
    <source>
        <dbReference type="SAM" id="MobiDB-lite"/>
    </source>
</evidence>
<keyword evidence="3" id="KW-0479">Metal-binding</keyword>
<dbReference type="SMART" id="SM00184">
    <property type="entry name" value="RING"/>
    <property type="match status" value="1"/>
</dbReference>
<dbReference type="Pfam" id="PF13923">
    <property type="entry name" value="zf-C3HC4_2"/>
    <property type="match status" value="1"/>
</dbReference>
<name>A0A196SGV3_BLAHN</name>
<dbReference type="InterPro" id="IPR017907">
    <property type="entry name" value="Znf_RING_CS"/>
</dbReference>
<keyword evidence="2 11" id="KW-0812">Transmembrane</keyword>
<comment type="caution">
    <text evidence="13">The sequence shown here is derived from an EMBL/GenBank/DDBJ whole genome shotgun (WGS) entry which is preliminary data.</text>
</comment>
<accession>A0A196SGV3</accession>
<evidence type="ECO:0000256" key="1">
    <source>
        <dbReference type="ARBA" id="ARBA00004141"/>
    </source>
</evidence>
<evidence type="ECO:0000259" key="12">
    <source>
        <dbReference type="PROSITE" id="PS50089"/>
    </source>
</evidence>
<sequence length="398" mass="45602">MSTTGNRNDSDIESGLSRSSNEGDLESRPLLQTQSAYRMADPERQESDEEAFVEADGSQLADVLERMINGELSEDDQPAANSPAQDAGRRSREQELRRAISSMHLSYSSIESLRILVNVVPFIVLLVFFFILRNGNWFLLFVCITSQLLESQRSMKKEIAKSNEYAWKTVLYCIGNCFMVLSIPFLFFGFRRTIANHLEVPFVLKLSFIDHILFLSVMDQMQQAFFLLLKCLIVLVPLPSSLFGMSTSCKKRQLFAIVEEMSFITRLCVNTPFWLMYYNTISIAFLQSVFSMSYLAFKMRMLMMECIRVGKMIHLLFSSSLMYGESVSLQSLRDRSCSVCMDELTRPIKLSCGHVFCEACIAQWFEKEDTCPLCRKAVKQNGLWLHSDGSMITSLLWY</sequence>
<reference evidence="13 14" key="1">
    <citation type="submission" date="2016-05" db="EMBL/GenBank/DDBJ databases">
        <title>Nuclear genome of Blastocystis sp. subtype 1 NandII.</title>
        <authorList>
            <person name="Gentekaki E."/>
            <person name="Curtis B."/>
            <person name="Stairs C."/>
            <person name="Eme L."/>
            <person name="Herman E."/>
            <person name="Klimes V."/>
            <person name="Arias M.C."/>
            <person name="Elias M."/>
            <person name="Hilliou F."/>
            <person name="Klute M."/>
            <person name="Malik S.-B."/>
            <person name="Pightling A."/>
            <person name="Rachubinski R."/>
            <person name="Salas D."/>
            <person name="Schlacht A."/>
            <person name="Suga H."/>
            <person name="Archibald J."/>
            <person name="Ball S.G."/>
            <person name="Clark G."/>
            <person name="Dacks J."/>
            <person name="Van Der Giezen M."/>
            <person name="Tsaousis A."/>
            <person name="Roger A."/>
        </authorList>
    </citation>
    <scope>NUCLEOTIDE SEQUENCE [LARGE SCALE GENOMIC DNA]</scope>
    <source>
        <strain evidence="14">ATCC 50177 / NandII</strain>
    </source>
</reference>
<evidence type="ECO:0000256" key="8">
    <source>
        <dbReference type="ARBA" id="ARBA00023136"/>
    </source>
</evidence>
<dbReference type="InterPro" id="IPR044235">
    <property type="entry name" value="RNFT1/2"/>
</dbReference>
<feature type="transmembrane region" description="Helical" evidence="11">
    <location>
        <begin position="113"/>
        <end position="132"/>
    </location>
</feature>
<feature type="domain" description="RING-type" evidence="12">
    <location>
        <begin position="337"/>
        <end position="375"/>
    </location>
</feature>
<feature type="transmembrane region" description="Helical" evidence="11">
    <location>
        <begin position="281"/>
        <end position="297"/>
    </location>
</feature>
<keyword evidence="8 11" id="KW-0472">Membrane</keyword>
<dbReference type="Gene3D" id="3.30.40.10">
    <property type="entry name" value="Zinc/RING finger domain, C3HC4 (zinc finger)"/>
    <property type="match status" value="1"/>
</dbReference>
<evidence type="ECO:0000256" key="11">
    <source>
        <dbReference type="SAM" id="Phobius"/>
    </source>
</evidence>
<feature type="transmembrane region" description="Helical" evidence="11">
    <location>
        <begin position="169"/>
        <end position="190"/>
    </location>
</feature>
<dbReference type="PROSITE" id="PS50089">
    <property type="entry name" value="ZF_RING_2"/>
    <property type="match status" value="1"/>
</dbReference>
<keyword evidence="4 9" id="KW-0863">Zinc-finger</keyword>
<dbReference type="CDD" id="cd16561">
    <property type="entry name" value="RING-HC_RNF213"/>
    <property type="match status" value="1"/>
</dbReference>
<dbReference type="EMBL" id="LXWW01000145">
    <property type="protein sequence ID" value="OAO15387.1"/>
    <property type="molecule type" value="Genomic_DNA"/>
</dbReference>
<organism evidence="13 14">
    <name type="scientific">Blastocystis sp. subtype 1 (strain ATCC 50177 / NandII)</name>
    <dbReference type="NCBI Taxonomy" id="478820"/>
    <lineage>
        <taxon>Eukaryota</taxon>
        <taxon>Sar</taxon>
        <taxon>Stramenopiles</taxon>
        <taxon>Bigyra</taxon>
        <taxon>Opalozoa</taxon>
        <taxon>Opalinata</taxon>
        <taxon>Blastocystidae</taxon>
        <taxon>Blastocystis</taxon>
    </lineage>
</organism>
<dbReference type="InterPro" id="IPR013083">
    <property type="entry name" value="Znf_RING/FYVE/PHD"/>
</dbReference>
<feature type="region of interest" description="Disordered" evidence="10">
    <location>
        <begin position="71"/>
        <end position="93"/>
    </location>
</feature>
<dbReference type="PANTHER" id="PTHR15860">
    <property type="entry name" value="UNCHARACTERIZED RING FINGER-CONTAINING PROTEIN"/>
    <property type="match status" value="1"/>
</dbReference>
<evidence type="ECO:0000256" key="6">
    <source>
        <dbReference type="ARBA" id="ARBA00022833"/>
    </source>
</evidence>
<dbReference type="GO" id="GO:1904294">
    <property type="term" value="P:positive regulation of ERAD pathway"/>
    <property type="evidence" value="ECO:0007669"/>
    <property type="project" value="InterPro"/>
</dbReference>
<evidence type="ECO:0000256" key="7">
    <source>
        <dbReference type="ARBA" id="ARBA00022989"/>
    </source>
</evidence>
<protein>
    <submittedName>
        <fullName evidence="13">RING/U-box domain-containing protein</fullName>
    </submittedName>
</protein>
<keyword evidence="7 11" id="KW-1133">Transmembrane helix</keyword>
<dbReference type="InterPro" id="IPR001841">
    <property type="entry name" value="Znf_RING"/>
</dbReference>
<evidence type="ECO:0000313" key="14">
    <source>
        <dbReference type="Proteomes" id="UP000078348"/>
    </source>
</evidence>
<dbReference type="SUPFAM" id="SSF57850">
    <property type="entry name" value="RING/U-box"/>
    <property type="match status" value="1"/>
</dbReference>
<dbReference type="OrthoDB" id="207411at2759"/>
<proteinExistence type="predicted"/>
<keyword evidence="6" id="KW-0862">Zinc</keyword>